<evidence type="ECO:0000313" key="8">
    <source>
        <dbReference type="EMBL" id="KAA1166094.1"/>
    </source>
</evidence>
<dbReference type="RefSeq" id="WP_149613246.1">
    <property type="nucleotide sequence ID" value="NZ_SEUK01000028.1"/>
</dbReference>
<evidence type="ECO:0000259" key="6">
    <source>
        <dbReference type="Pfam" id="PF13086"/>
    </source>
</evidence>
<dbReference type="InterPro" id="IPR027417">
    <property type="entry name" value="P-loop_NTPase"/>
</dbReference>
<evidence type="ECO:0000256" key="1">
    <source>
        <dbReference type="ARBA" id="ARBA00007913"/>
    </source>
</evidence>
<accession>A0AB73BMA8</accession>
<dbReference type="InterPro" id="IPR041679">
    <property type="entry name" value="DNA2/NAM7-like_C"/>
</dbReference>
<feature type="domain" description="DNA2/NAM7 helicase-like C-terminal" evidence="7">
    <location>
        <begin position="931"/>
        <end position="1085"/>
    </location>
</feature>
<evidence type="ECO:0000256" key="5">
    <source>
        <dbReference type="ARBA" id="ARBA00022840"/>
    </source>
</evidence>
<dbReference type="SUPFAM" id="SSF52540">
    <property type="entry name" value="P-loop containing nucleoside triphosphate hydrolases"/>
    <property type="match status" value="1"/>
</dbReference>
<evidence type="ECO:0008006" key="10">
    <source>
        <dbReference type="Google" id="ProtNLM"/>
    </source>
</evidence>
<dbReference type="CDD" id="cd18808">
    <property type="entry name" value="SF1_C_Upf1"/>
    <property type="match status" value="1"/>
</dbReference>
<dbReference type="InterPro" id="IPR047187">
    <property type="entry name" value="SF1_C_Upf1"/>
</dbReference>
<dbReference type="PANTHER" id="PTHR43788">
    <property type="entry name" value="DNA2/NAM7 HELICASE FAMILY MEMBER"/>
    <property type="match status" value="1"/>
</dbReference>
<dbReference type="PANTHER" id="PTHR43788:SF8">
    <property type="entry name" value="DNA-BINDING PROTEIN SMUBP-2"/>
    <property type="match status" value="1"/>
</dbReference>
<keyword evidence="5" id="KW-0067">ATP-binding</keyword>
<dbReference type="InterPro" id="IPR050534">
    <property type="entry name" value="Coronavir_polyprotein_1ab"/>
</dbReference>
<keyword evidence="4" id="KW-0347">Helicase</keyword>
<evidence type="ECO:0000259" key="7">
    <source>
        <dbReference type="Pfam" id="PF13087"/>
    </source>
</evidence>
<dbReference type="Gene3D" id="3.40.50.300">
    <property type="entry name" value="P-loop containing nucleotide triphosphate hydrolases"/>
    <property type="match status" value="2"/>
</dbReference>
<dbReference type="Pfam" id="PF13086">
    <property type="entry name" value="AAA_11"/>
    <property type="match status" value="1"/>
</dbReference>
<dbReference type="InterPro" id="IPR041677">
    <property type="entry name" value="DNA2/NAM7_AAA_11"/>
</dbReference>
<dbReference type="GO" id="GO:0005524">
    <property type="term" value="F:ATP binding"/>
    <property type="evidence" value="ECO:0007669"/>
    <property type="project" value="UniProtKB-KW"/>
</dbReference>
<sequence length="1141" mass="129514">MIGIFKSALHALFGRKKAFIDFTPSSSTQTTQLSSSSAKKINNFKVRHKEPKATPEVDNAIINENKNKDRCQRILNYWLDAELFDLPECPVDYKKNLISEPADKFKTSWIEQAEDKFKDGKLEITENSRLMIMFQCHRAGYIAKDDEKHPNYKTPRTYLVGQALIPRWDEDREIIVWSRSEEDEDLIINLATIRTLYRRCNSSIPDSMSLSEWVEARMENIETVLHSGFLSEDENTPLTSTELSKRILLLNRELAGQFWPDELSRQFMIEQCQPIDSSYDSNSDIPEVGKKSGAVTFRWRFCYYPDGLESKQLGPFFVDDLERSISAVSKWGTKGLSLPLRSYLLGRKDKTEVPEAVNQGDFFWPLTNGIIYGRWPENPEFGLSLLQSFAVNTAKKAGDNPVVAVNGPPGTGKTTLLKDIIADKLVSRTLLLKELSDKDDWFSDEKVTRLIMQHSMVVASSNNKAVENISRELPSLSKLHKAFSSKTKHFKNVAPEGDWGVFCAVLGNSKNRKAFKPLLKALSAHLNKVSDFFHLDSLMKDLKKKGKESAKEVIANFVQSLQEQEKLMLLASDIKKCHANNKYNKFFLPFTDALISIEQSELSIDAFSTNWAKFTNEQWLVVIEALDSFKKQWFGKKLHQDHSERKFKTAKSDFENAFAKIKKLADRSSKEWVFDHDRHLIGTKAYSKRSDESFEEAEKRLQQQSPLGSEELNRCRSELFIYAMALNEAILEQGASQFKKHWENLGQLIDGRLETKEAIPEHQQLWSMLFLFFPVISTSLSSVENQFKLMQKTGGFGLSMIDEAGQSVNYHVAGLLQRSRQTIFVGDPIQLEPVVTMQPSIDLAIAADFLPISKKDTARQWGDDYIVSTSSAQSLGDNAGQYIAKIGERKVGIPLLVHRRCTEPMFSVANKIAYDNRMVLASQPFKWKAIQSGWINVSEKSDEINKQGYANQKEARIALDVVQFLVKEQPEMVAGGVYIITPFSNMSAVLKKEWESRSNDSGNHDWMQEALGESKQKQNLAIFAEDNIGTVHTFQGKEASTVIICTAASKVRNKAGGITWVNGKPNLLNVAVTRAKHHLFVIGDINDWSTDTLSSELQQGGMNCYDSFDHFTEKKSVLYDNYEENKVMTKQTSTEVEFNFG</sequence>
<dbReference type="Proteomes" id="UP000324162">
    <property type="component" value="Unassembled WGS sequence"/>
</dbReference>
<protein>
    <recommendedName>
        <fullName evidence="10">DNA2/NAM7 helicase-like C-terminal domain-containing protein</fullName>
    </recommendedName>
</protein>
<dbReference type="AlphaFoldDB" id="A0AB73BMA8"/>
<keyword evidence="2" id="KW-0547">Nucleotide-binding</keyword>
<evidence type="ECO:0000256" key="3">
    <source>
        <dbReference type="ARBA" id="ARBA00022801"/>
    </source>
</evidence>
<feature type="domain" description="DNA2/NAM7 helicase helicase" evidence="6">
    <location>
        <begin position="397"/>
        <end position="836"/>
    </location>
</feature>
<dbReference type="EMBL" id="SEUK01000028">
    <property type="protein sequence ID" value="KAA1166094.1"/>
    <property type="molecule type" value="Genomic_DNA"/>
</dbReference>
<dbReference type="Pfam" id="PF13087">
    <property type="entry name" value="AAA_12"/>
    <property type="match status" value="1"/>
</dbReference>
<dbReference type="GO" id="GO:0043139">
    <property type="term" value="F:5'-3' DNA helicase activity"/>
    <property type="evidence" value="ECO:0007669"/>
    <property type="project" value="TreeGrafter"/>
</dbReference>
<organism evidence="8 9">
    <name type="scientific">Pseudoalteromonas fuliginea</name>
    <dbReference type="NCBI Taxonomy" id="1872678"/>
    <lineage>
        <taxon>Bacteria</taxon>
        <taxon>Pseudomonadati</taxon>
        <taxon>Pseudomonadota</taxon>
        <taxon>Gammaproteobacteria</taxon>
        <taxon>Alteromonadales</taxon>
        <taxon>Pseudoalteromonadaceae</taxon>
        <taxon>Pseudoalteromonas</taxon>
    </lineage>
</organism>
<name>A0AB73BMA8_9GAMM</name>
<evidence type="ECO:0000313" key="9">
    <source>
        <dbReference type="Proteomes" id="UP000324162"/>
    </source>
</evidence>
<dbReference type="GO" id="GO:0016787">
    <property type="term" value="F:hydrolase activity"/>
    <property type="evidence" value="ECO:0007669"/>
    <property type="project" value="UniProtKB-KW"/>
</dbReference>
<comment type="caution">
    <text evidence="8">The sequence shown here is derived from an EMBL/GenBank/DDBJ whole genome shotgun (WGS) entry which is preliminary data.</text>
</comment>
<evidence type="ECO:0000256" key="4">
    <source>
        <dbReference type="ARBA" id="ARBA00022806"/>
    </source>
</evidence>
<reference evidence="8 9" key="1">
    <citation type="submission" date="2019-01" db="EMBL/GenBank/DDBJ databases">
        <title>Genome sequences of marine Pseudoalteromonas species.</title>
        <authorList>
            <person name="Boraston A.B."/>
            <person name="Hehemann J.-H."/>
            <person name="Vickers C.J."/>
            <person name="Salama-Alber O."/>
            <person name="Abe K."/>
            <person name="Hettle A.J."/>
        </authorList>
    </citation>
    <scope>NUCLEOTIDE SEQUENCE [LARGE SCALE GENOMIC DNA]</scope>
    <source>
        <strain evidence="8 9">PS42</strain>
    </source>
</reference>
<evidence type="ECO:0000256" key="2">
    <source>
        <dbReference type="ARBA" id="ARBA00022741"/>
    </source>
</evidence>
<gene>
    <name evidence="8" type="ORF">EU508_00245</name>
</gene>
<comment type="similarity">
    <text evidence="1">Belongs to the DNA2/NAM7 helicase family.</text>
</comment>
<keyword evidence="3" id="KW-0378">Hydrolase</keyword>
<proteinExistence type="inferred from homology"/>